<dbReference type="PANTHER" id="PTHR38926">
    <property type="entry name" value="F-BOX DOMAIN CONTAINING PROTEIN, EXPRESSED"/>
    <property type="match status" value="1"/>
</dbReference>
<accession>A0ABQ0M4Z0</accession>
<evidence type="ECO:0008006" key="3">
    <source>
        <dbReference type="Google" id="ProtNLM"/>
    </source>
</evidence>
<dbReference type="InterPro" id="IPR036047">
    <property type="entry name" value="F-box-like_dom_sf"/>
</dbReference>
<keyword evidence="2" id="KW-1185">Reference proteome</keyword>
<reference evidence="1" key="1">
    <citation type="submission" date="2014-09" db="EMBL/GenBank/DDBJ databases">
        <title>Genome sequence of the luminous mushroom Mycena chlorophos for searching fungal bioluminescence genes.</title>
        <authorList>
            <person name="Tanaka Y."/>
            <person name="Kasuga D."/>
            <person name="Oba Y."/>
            <person name="Hase S."/>
            <person name="Sato K."/>
            <person name="Oba Y."/>
            <person name="Sakakibara Y."/>
        </authorList>
    </citation>
    <scope>NUCLEOTIDE SEQUENCE</scope>
</reference>
<dbReference type="PANTHER" id="PTHR38926:SF5">
    <property type="entry name" value="F-BOX AND LEUCINE-RICH REPEAT PROTEIN 6"/>
    <property type="match status" value="1"/>
</dbReference>
<gene>
    <name evidence="1" type="ORF">MCHLO_14880</name>
</gene>
<evidence type="ECO:0000313" key="2">
    <source>
        <dbReference type="Proteomes" id="UP000815677"/>
    </source>
</evidence>
<dbReference type="InterPro" id="IPR032675">
    <property type="entry name" value="LRR_dom_sf"/>
</dbReference>
<dbReference type="Proteomes" id="UP000815677">
    <property type="component" value="Unassembled WGS sequence"/>
</dbReference>
<protein>
    <recommendedName>
        <fullName evidence="3">F-box domain-containing protein</fullName>
    </recommendedName>
</protein>
<organism evidence="1 2">
    <name type="scientific">Mycena chlorophos</name>
    <name type="common">Agaric fungus</name>
    <name type="synonym">Agaricus chlorophos</name>
    <dbReference type="NCBI Taxonomy" id="658473"/>
    <lineage>
        <taxon>Eukaryota</taxon>
        <taxon>Fungi</taxon>
        <taxon>Dikarya</taxon>
        <taxon>Basidiomycota</taxon>
        <taxon>Agaricomycotina</taxon>
        <taxon>Agaricomycetes</taxon>
        <taxon>Agaricomycetidae</taxon>
        <taxon>Agaricales</taxon>
        <taxon>Marasmiineae</taxon>
        <taxon>Mycenaceae</taxon>
        <taxon>Mycena</taxon>
    </lineage>
</organism>
<dbReference type="SUPFAM" id="SSF81383">
    <property type="entry name" value="F-box domain"/>
    <property type="match status" value="1"/>
</dbReference>
<sequence length="490" mass="54672">MAMARETELRDLKATIRNKLSSEPTSLPEIHSFPIESLPLEIITEIFLHCIPEYDWDSLIAPSSAPLLLLRVCRAWRQLALSTPKLWRIFHIQDPFDASGQAFTPAEEQEKFEQLAGVMDAWFERAGGCSVQVTLADVDWQTGPQAIAPFYQSLQRNSAQIGGLSLLSTPTALVEISRLRLALPRLERLKFSVAGSDEDDPELELGLFFQCPHLRSLHISGVPLSSVPLNLPQLTELRSYSYLASQTIEFLRRAPAVRRAILNSKMFAEDQAGVSDLVHPAMHDLTLVDDIGSEPDVPPLLSSLTLPSLHILKIWSLSIDFDIKLVERLVQRSRCTLRQLEFHPHVATSLVSMECFRAPYLSSLTLLDISFPTSETITYLFEGYGSDAAYLPQLEELRFMYEGKTELIQHAVHSSAVALLKREALVPVAAHASVAGAGAPVKQLRVFKLVICKDFEKVDFEGMAGDLLHFLDLRKRGVSVHIGKLYLSVV</sequence>
<evidence type="ECO:0000313" key="1">
    <source>
        <dbReference type="EMBL" id="GAT58445.1"/>
    </source>
</evidence>
<proteinExistence type="predicted"/>
<name>A0ABQ0M4Z0_MYCCL</name>
<dbReference type="EMBL" id="DF849702">
    <property type="protein sequence ID" value="GAT58445.1"/>
    <property type="molecule type" value="Genomic_DNA"/>
</dbReference>
<dbReference type="SUPFAM" id="SSF52058">
    <property type="entry name" value="L domain-like"/>
    <property type="match status" value="1"/>
</dbReference>
<dbReference type="Gene3D" id="3.80.10.10">
    <property type="entry name" value="Ribonuclease Inhibitor"/>
    <property type="match status" value="1"/>
</dbReference>
<dbReference type="Gene3D" id="1.20.1280.50">
    <property type="match status" value="1"/>
</dbReference>